<feature type="domain" description="RNase H type-1" evidence="1">
    <location>
        <begin position="339"/>
        <end position="455"/>
    </location>
</feature>
<dbReference type="PANTHER" id="PTHR47723">
    <property type="entry name" value="OS05G0353850 PROTEIN"/>
    <property type="match status" value="1"/>
</dbReference>
<dbReference type="InterPro" id="IPR012337">
    <property type="entry name" value="RNaseH-like_sf"/>
</dbReference>
<dbReference type="EMBL" id="MJEQ01000326">
    <property type="protein sequence ID" value="OIT37319.1"/>
    <property type="molecule type" value="Genomic_DNA"/>
</dbReference>
<sequence length="505" mass="57924">MRYDHFPMKYLGCPLHSGRKKLSFYSDMVTKVVNRIRGWHLKFLSFGGRATLIRHVLRASNIHTLAAVDSPKGTIDTIEKYITRFFWSGTNEVGKHHWVSWYNLCFPFEEGGANFRRLEDISLAFHAKQWWKFRTTNTIWSNFMKFKYADNIHPLTVNWAKGNSYSWKAMCDVKERVDSNILWYIGRENISFWFDTWSNIGTLYKKVDGGLIHQNLMLNEVLIDGHWDWSCLQKQPIVLRLLSIFFAKATMLKKSGSTLLGLLELLSGLAKYSMERRSTARSISLISFNIVNNLKSNFGNVKIGDEWSDICNLSNIPLDEVSIIAVKWIKPPILFVKLNSDGSCVNGECGARGVIRDCIGNFMMAFSKPLGQGTSNWAEACALLFGSNWCIQKGHNLIIGETDSLLLQNCVTGTWPSPWRIANNVRQLKTLVHNNGIIIRHCFKEANRVADRMASLSHKTVAVYINTNFETLPRQVKGLLNTDRWNLPTFRVMKRKPSKLIYEPP</sequence>
<dbReference type="AlphaFoldDB" id="A0A314L8B4"/>
<dbReference type="SUPFAM" id="SSF53098">
    <property type="entry name" value="Ribonuclease H-like"/>
    <property type="match status" value="1"/>
</dbReference>
<accession>A0A314L8B4</accession>
<name>A0A314L8B4_NICAT</name>
<evidence type="ECO:0000259" key="1">
    <source>
        <dbReference type="Pfam" id="PF13456"/>
    </source>
</evidence>
<dbReference type="InterPro" id="IPR044730">
    <property type="entry name" value="RNase_H-like_dom_plant"/>
</dbReference>
<dbReference type="Pfam" id="PF13456">
    <property type="entry name" value="RVT_3"/>
    <property type="match status" value="1"/>
</dbReference>
<dbReference type="InterPro" id="IPR002156">
    <property type="entry name" value="RNaseH_domain"/>
</dbReference>
<evidence type="ECO:0000313" key="2">
    <source>
        <dbReference type="EMBL" id="OIT37319.1"/>
    </source>
</evidence>
<evidence type="ECO:0000313" key="3">
    <source>
        <dbReference type="Proteomes" id="UP000187609"/>
    </source>
</evidence>
<dbReference type="Proteomes" id="UP000187609">
    <property type="component" value="Unassembled WGS sequence"/>
</dbReference>
<reference evidence="2" key="1">
    <citation type="submission" date="2016-11" db="EMBL/GenBank/DDBJ databases">
        <title>The genome of Nicotiana attenuata.</title>
        <authorList>
            <person name="Xu S."/>
            <person name="Brockmoeller T."/>
            <person name="Gaquerel E."/>
            <person name="Navarro A."/>
            <person name="Kuhl H."/>
            <person name="Gase K."/>
            <person name="Ling Z."/>
            <person name="Zhou W."/>
            <person name="Kreitzer C."/>
            <person name="Stanke M."/>
            <person name="Tang H."/>
            <person name="Lyons E."/>
            <person name="Pandey P."/>
            <person name="Pandey S.P."/>
            <person name="Timmermann B."/>
            <person name="Baldwin I.T."/>
        </authorList>
    </citation>
    <scope>NUCLEOTIDE SEQUENCE [LARGE SCALE GENOMIC DNA]</scope>
    <source>
        <strain evidence="2">UT</strain>
    </source>
</reference>
<keyword evidence="3" id="KW-1185">Reference proteome</keyword>
<dbReference type="InterPro" id="IPR036397">
    <property type="entry name" value="RNaseH_sf"/>
</dbReference>
<gene>
    <name evidence="2" type="ORF">A4A49_12550</name>
</gene>
<dbReference type="PANTHER" id="PTHR47723:SF14">
    <property type="entry name" value="RNASE H TYPE-1 DOMAIN-CONTAINING PROTEIN"/>
    <property type="match status" value="1"/>
</dbReference>
<dbReference type="STRING" id="49451.A0A314L8B4"/>
<organism evidence="2 3">
    <name type="scientific">Nicotiana attenuata</name>
    <name type="common">Coyote tobacco</name>
    <dbReference type="NCBI Taxonomy" id="49451"/>
    <lineage>
        <taxon>Eukaryota</taxon>
        <taxon>Viridiplantae</taxon>
        <taxon>Streptophyta</taxon>
        <taxon>Embryophyta</taxon>
        <taxon>Tracheophyta</taxon>
        <taxon>Spermatophyta</taxon>
        <taxon>Magnoliopsida</taxon>
        <taxon>eudicotyledons</taxon>
        <taxon>Gunneridae</taxon>
        <taxon>Pentapetalae</taxon>
        <taxon>asterids</taxon>
        <taxon>lamiids</taxon>
        <taxon>Solanales</taxon>
        <taxon>Solanaceae</taxon>
        <taxon>Nicotianoideae</taxon>
        <taxon>Nicotianeae</taxon>
        <taxon>Nicotiana</taxon>
    </lineage>
</organism>
<dbReference type="InterPro" id="IPR053151">
    <property type="entry name" value="RNase_H-like"/>
</dbReference>
<proteinExistence type="predicted"/>
<dbReference type="GO" id="GO:0003676">
    <property type="term" value="F:nucleic acid binding"/>
    <property type="evidence" value="ECO:0007669"/>
    <property type="project" value="InterPro"/>
</dbReference>
<dbReference type="SMR" id="A0A314L8B4"/>
<dbReference type="Gramene" id="OIT37319">
    <property type="protein sequence ID" value="OIT37319"/>
    <property type="gene ID" value="A4A49_12550"/>
</dbReference>
<comment type="caution">
    <text evidence="2">The sequence shown here is derived from an EMBL/GenBank/DDBJ whole genome shotgun (WGS) entry which is preliminary data.</text>
</comment>
<protein>
    <submittedName>
        <fullName evidence="2">Ribonuclease h protein</fullName>
    </submittedName>
</protein>
<dbReference type="CDD" id="cd06222">
    <property type="entry name" value="RNase_H_like"/>
    <property type="match status" value="1"/>
</dbReference>
<dbReference type="Gene3D" id="3.30.420.10">
    <property type="entry name" value="Ribonuclease H-like superfamily/Ribonuclease H"/>
    <property type="match status" value="1"/>
</dbReference>
<dbReference type="GO" id="GO:0004523">
    <property type="term" value="F:RNA-DNA hybrid ribonuclease activity"/>
    <property type="evidence" value="ECO:0007669"/>
    <property type="project" value="InterPro"/>
</dbReference>